<dbReference type="RefSeq" id="XP_019615360.1">
    <property type="nucleotide sequence ID" value="XM_019759801.1"/>
</dbReference>
<dbReference type="Pfam" id="PF01738">
    <property type="entry name" value="DLH"/>
    <property type="match status" value="1"/>
</dbReference>
<evidence type="ECO:0000313" key="8">
    <source>
        <dbReference type="RefSeq" id="XP_019615360.1"/>
    </source>
</evidence>
<evidence type="ECO:0000259" key="6">
    <source>
        <dbReference type="Pfam" id="PF01738"/>
    </source>
</evidence>
<evidence type="ECO:0000256" key="3">
    <source>
        <dbReference type="ARBA" id="ARBA00014180"/>
    </source>
</evidence>
<comment type="subcellular location">
    <subcellularLocation>
        <location evidence="1">Cytoplasm</location>
        <location evidence="1">Cytosol</location>
    </subcellularLocation>
</comment>
<dbReference type="PANTHER" id="PTHR46812">
    <property type="entry name" value="CARBOXYMETHYLENEBUTENOLIDASE HOMOLOG"/>
    <property type="match status" value="1"/>
</dbReference>
<dbReference type="GeneID" id="109463085"/>
<reference evidence="8" key="1">
    <citation type="submission" date="2025-08" db="UniProtKB">
        <authorList>
            <consortium name="RefSeq"/>
        </authorList>
    </citation>
    <scope>IDENTIFICATION</scope>
    <source>
        <tissue evidence="8">Gonad</tissue>
    </source>
</reference>
<evidence type="ECO:0000256" key="1">
    <source>
        <dbReference type="ARBA" id="ARBA00004514"/>
    </source>
</evidence>
<dbReference type="SUPFAM" id="SSF53474">
    <property type="entry name" value="alpha/beta-Hydrolases"/>
    <property type="match status" value="1"/>
</dbReference>
<feature type="domain" description="Dienelactone hydrolase" evidence="6">
    <location>
        <begin position="31"/>
        <end position="244"/>
    </location>
</feature>
<dbReference type="KEGG" id="bbel:109463085"/>
<dbReference type="GO" id="GO:0016787">
    <property type="term" value="F:hydrolase activity"/>
    <property type="evidence" value="ECO:0007669"/>
    <property type="project" value="UniProtKB-KW"/>
</dbReference>
<dbReference type="InterPro" id="IPR029058">
    <property type="entry name" value="AB_hydrolase_fold"/>
</dbReference>
<dbReference type="AlphaFoldDB" id="A0A6P4XFQ7"/>
<dbReference type="Gene3D" id="3.40.50.1820">
    <property type="entry name" value="alpha/beta hydrolase"/>
    <property type="match status" value="1"/>
</dbReference>
<dbReference type="Proteomes" id="UP000515135">
    <property type="component" value="Unplaced"/>
</dbReference>
<evidence type="ECO:0000313" key="7">
    <source>
        <dbReference type="Proteomes" id="UP000515135"/>
    </source>
</evidence>
<accession>A0A6P4XFQ7</accession>
<dbReference type="PANTHER" id="PTHR46812:SF1">
    <property type="entry name" value="CARBOXYMETHYLENEBUTENOLIDASE HOMOLOG"/>
    <property type="match status" value="1"/>
</dbReference>
<name>A0A6P4XFQ7_BRABE</name>
<dbReference type="OrthoDB" id="17560at2759"/>
<evidence type="ECO:0000256" key="4">
    <source>
        <dbReference type="ARBA" id="ARBA00022490"/>
    </source>
</evidence>
<evidence type="ECO:0000256" key="5">
    <source>
        <dbReference type="ARBA" id="ARBA00022801"/>
    </source>
</evidence>
<evidence type="ECO:0000256" key="2">
    <source>
        <dbReference type="ARBA" id="ARBA00008456"/>
    </source>
</evidence>
<protein>
    <recommendedName>
        <fullName evidence="3">Carboxymethylenebutenolidase homolog</fullName>
    </recommendedName>
</protein>
<proteinExistence type="inferred from homology"/>
<dbReference type="InterPro" id="IPR002925">
    <property type="entry name" value="Dienelactn_hydro"/>
</dbReference>
<keyword evidence="5" id="KW-0378">Hydrolase</keyword>
<keyword evidence="4" id="KW-0963">Cytoplasm</keyword>
<keyword evidence="7" id="KW-1185">Reference proteome</keyword>
<dbReference type="InterPro" id="IPR042946">
    <property type="entry name" value="CMBL"/>
</dbReference>
<organism evidence="7 8">
    <name type="scientific">Branchiostoma belcheri</name>
    <name type="common">Amphioxus</name>
    <dbReference type="NCBI Taxonomy" id="7741"/>
    <lineage>
        <taxon>Eukaryota</taxon>
        <taxon>Metazoa</taxon>
        <taxon>Chordata</taxon>
        <taxon>Cephalochordata</taxon>
        <taxon>Leptocardii</taxon>
        <taxon>Amphioxiformes</taxon>
        <taxon>Branchiostomatidae</taxon>
        <taxon>Branchiostoma</taxon>
    </lineage>
</organism>
<dbReference type="GO" id="GO:0005829">
    <property type="term" value="C:cytosol"/>
    <property type="evidence" value="ECO:0007669"/>
    <property type="project" value="UniProtKB-SubCell"/>
</dbReference>
<gene>
    <name evidence="8" type="primary">LOC109463085</name>
</gene>
<comment type="similarity">
    <text evidence="2">Belongs to the dienelactone hydrolase family.</text>
</comment>
<sequence>MANANNETPCCIGDRLEYGSMGRAVKVGGVDMYVATPKTPTKKGVVVYIDIFGWEMPNTRYMVDMIANNGYVAILPDAFEGAEPWSADKDRSTFDEWRKTKDPNKIHPVTDAAVGYLQQEFGVEQLGCVGFCWGGRAVHACLVDRTDFKCGVACYGIGNKEDEKLGLLNAPGLFIFGDNDPVIPLDQVKTLKTELKKSCKVDNHVSVYEGMGHGFVHRKKEENDKDAAAIDGARLEMLKWLEKYM</sequence>